<evidence type="ECO:0000313" key="7">
    <source>
        <dbReference type="EMBL" id="MDX8129577.1"/>
    </source>
</evidence>
<dbReference type="Pfam" id="PF10502">
    <property type="entry name" value="Peptidase_S26"/>
    <property type="match status" value="1"/>
</dbReference>
<keyword evidence="4" id="KW-0574">Periplasm</keyword>
<dbReference type="NCBIfam" id="TIGR02771">
    <property type="entry name" value="TraF_Ti"/>
    <property type="match status" value="1"/>
</dbReference>
<feature type="domain" description="Peptidase S26" evidence="6">
    <location>
        <begin position="44"/>
        <end position="169"/>
    </location>
</feature>
<evidence type="ECO:0000256" key="5">
    <source>
        <dbReference type="ARBA" id="ARBA00022971"/>
    </source>
</evidence>
<dbReference type="Gene3D" id="2.10.109.10">
    <property type="entry name" value="Umud Fragment, subunit A"/>
    <property type="match status" value="1"/>
</dbReference>
<dbReference type="NCBIfam" id="NF010459">
    <property type="entry name" value="PRK13884.1"/>
    <property type="match status" value="1"/>
</dbReference>
<dbReference type="SUPFAM" id="SSF51306">
    <property type="entry name" value="LexA/Signal peptidase"/>
    <property type="match status" value="1"/>
</dbReference>
<keyword evidence="5" id="KW-0184">Conjugation</keyword>
<comment type="similarity">
    <text evidence="2">Belongs to the peptidase S26C family.</text>
</comment>
<evidence type="ECO:0000256" key="3">
    <source>
        <dbReference type="ARBA" id="ARBA00022729"/>
    </source>
</evidence>
<accession>A0ABU4UJA9</accession>
<organism evidence="7 8">
    <name type="scientific">Methylomonas defluvii</name>
    <dbReference type="NCBI Taxonomy" id="3045149"/>
    <lineage>
        <taxon>Bacteria</taxon>
        <taxon>Pseudomonadati</taxon>
        <taxon>Pseudomonadota</taxon>
        <taxon>Gammaproteobacteria</taxon>
        <taxon>Methylococcales</taxon>
        <taxon>Methylococcaceae</taxon>
        <taxon>Methylomonas</taxon>
    </lineage>
</organism>
<comment type="subcellular location">
    <subcellularLocation>
        <location evidence="1">Periplasm</location>
    </subcellularLocation>
</comment>
<evidence type="ECO:0000313" key="8">
    <source>
        <dbReference type="Proteomes" id="UP001284537"/>
    </source>
</evidence>
<dbReference type="EMBL" id="JAXARY010000023">
    <property type="protein sequence ID" value="MDX8129577.1"/>
    <property type="molecule type" value="Genomic_DNA"/>
</dbReference>
<evidence type="ECO:0000256" key="2">
    <source>
        <dbReference type="ARBA" id="ARBA00005849"/>
    </source>
</evidence>
<evidence type="ECO:0000256" key="1">
    <source>
        <dbReference type="ARBA" id="ARBA00004418"/>
    </source>
</evidence>
<sequence length="173" mass="18969">MMRLTSLIAMLGISYLALCGIAYAVGARFNSTRSIPVGLYWETNDPVEKGAYVMFCPPQREVFDLAMTRGYIGAGYCPGGYGFMMKKILAAKTDVISIGDDGVRVNDVLLPFSAPSALDGAGRPMPRFRTTKELTESEVLLMTDINAGSFDGRYFGLVERSQIKGVIRPVFTW</sequence>
<dbReference type="InterPro" id="IPR036286">
    <property type="entry name" value="LexA/Signal_pep-like_sf"/>
</dbReference>
<protein>
    <submittedName>
        <fullName evidence="7">Conjugative transfer signal peptidase TraF</fullName>
    </submittedName>
</protein>
<dbReference type="Proteomes" id="UP001284537">
    <property type="component" value="Unassembled WGS sequence"/>
</dbReference>
<reference evidence="7 8" key="1">
    <citation type="submission" date="2023-11" db="EMBL/GenBank/DDBJ databases">
        <authorList>
            <person name="Ouyang M.-Y."/>
        </authorList>
    </citation>
    <scope>NUCLEOTIDE SEQUENCE [LARGE SCALE GENOMIC DNA]</scope>
    <source>
        <strain evidence="7 8">OY6</strain>
    </source>
</reference>
<proteinExistence type="inferred from homology"/>
<evidence type="ECO:0000259" key="6">
    <source>
        <dbReference type="Pfam" id="PF10502"/>
    </source>
</evidence>
<keyword evidence="3" id="KW-0732">Signal</keyword>
<dbReference type="InterPro" id="IPR014139">
    <property type="entry name" value="Peptidase_S26C_TraF"/>
</dbReference>
<evidence type="ECO:0000256" key="4">
    <source>
        <dbReference type="ARBA" id="ARBA00022764"/>
    </source>
</evidence>
<dbReference type="InterPro" id="IPR019533">
    <property type="entry name" value="Peptidase_S26"/>
</dbReference>
<comment type="caution">
    <text evidence="7">The sequence shown here is derived from an EMBL/GenBank/DDBJ whole genome shotgun (WGS) entry which is preliminary data.</text>
</comment>
<keyword evidence="8" id="KW-1185">Reference proteome</keyword>
<name>A0ABU4UJA9_9GAMM</name>
<gene>
    <name evidence="7" type="primary">traF</name>
    <name evidence="7" type="ORF">QLH52_19915</name>
</gene>